<dbReference type="PANTHER" id="PTHR24138:SF10">
    <property type="entry name" value="PHOSPHOLIPASE A2"/>
    <property type="match status" value="1"/>
</dbReference>
<comment type="caution">
    <text evidence="4">The sequence shown here is derived from an EMBL/GenBank/DDBJ whole genome shotgun (WGS) entry which is preliminary data.</text>
</comment>
<dbReference type="RefSeq" id="WP_160597942.1">
    <property type="nucleotide sequence ID" value="NZ_WTYS01000001.1"/>
</dbReference>
<dbReference type="GO" id="GO:0006629">
    <property type="term" value="P:lipid metabolic process"/>
    <property type="evidence" value="ECO:0007669"/>
    <property type="project" value="UniProtKB-KW"/>
</dbReference>
<dbReference type="EMBL" id="WTYS01000001">
    <property type="protein sequence ID" value="MXO56783.1"/>
    <property type="molecule type" value="Genomic_DNA"/>
</dbReference>
<dbReference type="InterPro" id="IPR002641">
    <property type="entry name" value="PNPLA_dom"/>
</dbReference>
<accession>A0A6I4SM45</accession>
<dbReference type="InterPro" id="IPR047156">
    <property type="entry name" value="Teg/CotR/CapV-like"/>
</dbReference>
<dbReference type="PANTHER" id="PTHR24138">
    <property type="entry name" value="INTRACELLLAR PHOSPHOLIPASE A FAMILY"/>
    <property type="match status" value="1"/>
</dbReference>
<organism evidence="4 5">
    <name type="scientific">Pontixanthobacter gangjinensis</name>
    <dbReference type="NCBI Taxonomy" id="1028742"/>
    <lineage>
        <taxon>Bacteria</taxon>
        <taxon>Pseudomonadati</taxon>
        <taxon>Pseudomonadota</taxon>
        <taxon>Alphaproteobacteria</taxon>
        <taxon>Sphingomonadales</taxon>
        <taxon>Erythrobacteraceae</taxon>
        <taxon>Pontixanthobacter</taxon>
    </lineage>
</organism>
<feature type="domain" description="PNPLA" evidence="3">
    <location>
        <begin position="6"/>
        <end position="222"/>
    </location>
</feature>
<dbReference type="SUPFAM" id="SSF52151">
    <property type="entry name" value="FabD/lysophospholipase-like"/>
    <property type="match status" value="1"/>
</dbReference>
<evidence type="ECO:0000313" key="5">
    <source>
        <dbReference type="Proteomes" id="UP000468943"/>
    </source>
</evidence>
<dbReference type="Proteomes" id="UP000468943">
    <property type="component" value="Unassembled WGS sequence"/>
</dbReference>
<dbReference type="OrthoDB" id="9807112at2"/>
<comment type="caution">
    <text evidence="2">Lacks conserved residue(s) required for the propagation of feature annotation.</text>
</comment>
<sequence>MAYKIIALDGGGIRGLISAALLSKLDGHCGLVKKTDLFAGTASGSLLALALAHGINVGHVISLFEQKGEHIFDPAAMDFNCSTPFTFEQITALNNSSTNGVNSNGETIKSIFQAKFRADNLKDELGRLFGASRLNELPRSGPQVMVEAMQLWSAEEGRWSPASIGSGRNDPFAAMLAMDAALCSSATPTLFPPHKPEEPAGENWGYFASGNVHANNPSVSAANYAAKHFGAEMSEIRVLSLGAGRVHAGIPPQDIGRAECWGAWQWMRPYPKHGGTVPAAPLLETAIDASSLMCEQFAKVLLGDRYIRANVELDAPWAPNDWAKTDALQGAVEEFAKTDCGKSLFDLVAEHWELEDNLALPAKSALSNKNRNWFSTLFS</sequence>
<evidence type="ECO:0000256" key="2">
    <source>
        <dbReference type="PROSITE-ProRule" id="PRU01161"/>
    </source>
</evidence>
<evidence type="ECO:0000313" key="4">
    <source>
        <dbReference type="EMBL" id="MXO56783.1"/>
    </source>
</evidence>
<name>A0A6I4SM45_9SPHN</name>
<dbReference type="InterPro" id="IPR016035">
    <property type="entry name" value="Acyl_Trfase/lysoPLipase"/>
</dbReference>
<proteinExistence type="predicted"/>
<reference evidence="4 5" key="1">
    <citation type="submission" date="2019-12" db="EMBL/GenBank/DDBJ databases">
        <title>Genomic-based taxomic classification of the family Erythrobacteraceae.</title>
        <authorList>
            <person name="Xu L."/>
        </authorList>
    </citation>
    <scope>NUCLEOTIDE SEQUENCE [LARGE SCALE GENOMIC DNA]</scope>
    <source>
        <strain evidence="4 5">JCM 17802</strain>
    </source>
</reference>
<dbReference type="Gene3D" id="3.40.1090.10">
    <property type="entry name" value="Cytosolic phospholipase A2 catalytic domain"/>
    <property type="match status" value="1"/>
</dbReference>
<evidence type="ECO:0000256" key="1">
    <source>
        <dbReference type="ARBA" id="ARBA00023098"/>
    </source>
</evidence>
<feature type="short sequence motif" description="GXGXXG" evidence="2">
    <location>
        <begin position="10"/>
        <end position="15"/>
    </location>
</feature>
<gene>
    <name evidence="4" type="ORF">GRI36_07800</name>
</gene>
<evidence type="ECO:0000259" key="3">
    <source>
        <dbReference type="PROSITE" id="PS51635"/>
    </source>
</evidence>
<dbReference type="AlphaFoldDB" id="A0A6I4SM45"/>
<dbReference type="PROSITE" id="PS51635">
    <property type="entry name" value="PNPLA"/>
    <property type="match status" value="1"/>
</dbReference>
<keyword evidence="5" id="KW-1185">Reference proteome</keyword>
<dbReference type="Pfam" id="PF01734">
    <property type="entry name" value="Patatin"/>
    <property type="match status" value="1"/>
</dbReference>
<protein>
    <recommendedName>
        <fullName evidence="3">PNPLA domain-containing protein</fullName>
    </recommendedName>
</protein>
<keyword evidence="1" id="KW-0443">Lipid metabolism</keyword>